<feature type="transmembrane region" description="Helical" evidence="2">
    <location>
        <begin position="6"/>
        <end position="27"/>
    </location>
</feature>
<feature type="transmembrane region" description="Helical" evidence="2">
    <location>
        <begin position="272"/>
        <end position="298"/>
    </location>
</feature>
<evidence type="ECO:0000256" key="1">
    <source>
        <dbReference type="SAM" id="MobiDB-lite"/>
    </source>
</evidence>
<proteinExistence type="predicted"/>
<evidence type="ECO:0000313" key="3">
    <source>
        <dbReference type="EMBL" id="WBA44287.1"/>
    </source>
</evidence>
<feature type="compositionally biased region" description="Polar residues" evidence="1">
    <location>
        <begin position="333"/>
        <end position="342"/>
    </location>
</feature>
<evidence type="ECO:0000313" key="4">
    <source>
        <dbReference type="Proteomes" id="UP001211005"/>
    </source>
</evidence>
<keyword evidence="3" id="KW-0614">Plasmid</keyword>
<evidence type="ECO:0000256" key="2">
    <source>
        <dbReference type="SAM" id="Phobius"/>
    </source>
</evidence>
<protein>
    <submittedName>
        <fullName evidence="3">Uncharacterized protein</fullName>
    </submittedName>
</protein>
<keyword evidence="2" id="KW-1133">Transmembrane helix</keyword>
<feature type="region of interest" description="Disordered" evidence="1">
    <location>
        <begin position="312"/>
        <end position="342"/>
    </location>
</feature>
<feature type="transmembrane region" description="Helical" evidence="2">
    <location>
        <begin position="190"/>
        <end position="213"/>
    </location>
</feature>
<dbReference type="Proteomes" id="UP001211005">
    <property type="component" value="Plasmid unnamed2"/>
</dbReference>
<accession>A0ABY7LY06</accession>
<keyword evidence="2" id="KW-0472">Membrane</keyword>
<name>A0ABY7LY06_9BACT</name>
<gene>
    <name evidence="3" type="ORF">O3303_21670</name>
</gene>
<feature type="compositionally biased region" description="Basic and acidic residues" evidence="1">
    <location>
        <begin position="312"/>
        <end position="328"/>
    </location>
</feature>
<geneLocation type="plasmid" evidence="3 4">
    <name>unnamed2</name>
</geneLocation>
<keyword evidence="4" id="KW-1185">Reference proteome</keyword>
<reference evidence="3 4" key="1">
    <citation type="submission" date="2022-12" db="EMBL/GenBank/DDBJ databases">
        <title>Hymenobacter canadensis sp. nov. isolated from lake water of the Cambridge Bay, Canada.</title>
        <authorList>
            <person name="Kim W.H."/>
            <person name="Lee Y.M."/>
        </authorList>
    </citation>
    <scope>NUCLEOTIDE SEQUENCE [LARGE SCALE GENOMIC DNA]</scope>
    <source>
        <strain evidence="3 4">PAMC 29467</strain>
        <plasmid evidence="3 4">unnamed2</plasmid>
    </source>
</reference>
<dbReference type="RefSeq" id="WP_269562306.1">
    <property type="nucleotide sequence ID" value="NZ_CP114769.1"/>
</dbReference>
<sequence length="397" mass="43057">MFGSQILEVAIGVIFVFILISIVCTVIREGIEAWLKTRAAFLEHGIRELLHDKEAKGLAQSLYTHPLIYGLYSDVYKPVPGTKRPSAMTNGGTLPSYIPTKNFALALMDIAARGPATDAVSSDAQSPRISLDSIRGNIANLQNPAVQRIVLTALDAAQGDLNKAQAYIEAWYDSGMDRVSGWYKRSSQWVIFWIALVVAIVLNVNTITIANYLSHNDVARAALVARAGVAVKDPNFTNGNYQTVQAELNALQIPIGWGPQQHYQTQPGELGIWSYVFGPLLGWLLTALAAMLGAPFWFDVLNKIMVIRSTVKPHEKSKEEASEDRQESKSALIPSTNGVDGTQHKAQLSENMAVVASLAQQPLATPRDEESGLDGCEVVAINLTLDEHLPAAEGGVA</sequence>
<dbReference type="EMBL" id="CP114769">
    <property type="protein sequence ID" value="WBA44287.1"/>
    <property type="molecule type" value="Genomic_DNA"/>
</dbReference>
<keyword evidence="2" id="KW-0812">Transmembrane</keyword>
<organism evidence="3 4">
    <name type="scientific">Hymenobacter canadensis</name>
    <dbReference type="NCBI Taxonomy" id="2999067"/>
    <lineage>
        <taxon>Bacteria</taxon>
        <taxon>Pseudomonadati</taxon>
        <taxon>Bacteroidota</taxon>
        <taxon>Cytophagia</taxon>
        <taxon>Cytophagales</taxon>
        <taxon>Hymenobacteraceae</taxon>
        <taxon>Hymenobacter</taxon>
    </lineage>
</organism>